<evidence type="ECO:0000313" key="1">
    <source>
        <dbReference type="EMBL" id="KAE9032446.1"/>
    </source>
</evidence>
<dbReference type="OrthoDB" id="114678at2759"/>
<dbReference type="EMBL" id="QXFU01000483">
    <property type="protein sequence ID" value="KAE9032446.1"/>
    <property type="molecule type" value="Genomic_DNA"/>
</dbReference>
<comment type="caution">
    <text evidence="2">The sequence shown here is derived from an EMBL/GenBank/DDBJ whole genome shotgun (WGS) entry which is preliminary data.</text>
</comment>
<evidence type="ECO:0000313" key="4">
    <source>
        <dbReference type="Proteomes" id="UP000435112"/>
    </source>
</evidence>
<reference evidence="2 3" key="1">
    <citation type="submission" date="2018-08" db="EMBL/GenBank/DDBJ databases">
        <title>Genomic investigation of the strawberry pathogen Phytophthora fragariae indicates pathogenicity is determined by transcriptional variation in three key races.</title>
        <authorList>
            <person name="Adams T.M."/>
            <person name="Armitage A.D."/>
            <person name="Sobczyk M.K."/>
            <person name="Bates H.J."/>
            <person name="Dunwell J.M."/>
            <person name="Nellist C.F."/>
            <person name="Harrison R.J."/>
        </authorList>
    </citation>
    <scope>NUCLEOTIDE SEQUENCE [LARGE SCALE GENOMIC DNA]</scope>
    <source>
        <strain evidence="1 4">SCRP324</strain>
        <strain evidence="2 3">SCRP333</strain>
    </source>
</reference>
<accession>A0A6A4FF74</accession>
<dbReference type="PANTHER" id="PTHR40866">
    <property type="entry name" value="BED-TYPE DOMAIN-CONTAINING PROTEIN"/>
    <property type="match status" value="1"/>
</dbReference>
<gene>
    <name evidence="1" type="ORF">PR002_g9177</name>
    <name evidence="2" type="ORF">PR003_g9832</name>
</gene>
<sequence>MITVAAKLGGVITEEMGIWFGVMFDGWSHGTMYFVGSTWLVADSNARCSRCRHWTRRDRIADVHIEPFRNVLAVYNKTVDTAQFIAVDNCNTNRSITTKLGITLVGCASHRFNLAVNKFLTEQVNSLMSQLRQINNAAELQKSSSGQETKRDALDVNLQDVERYVELRSHIRLVEAVEDFVPSSREHKKLVDVLRKFDSVCKRPQCEATTLIEVRLIFNSVVADYSIMGDDLKPTSKIVHSAAFESGLVKVAYWGNLSATETAALKRLGRPRAEERPQATGGKRTKRHGNYAAQIIELGGTQRRKGERVVYAALASLMPPKSYTCERLFSECKWVLKPQRSSLLPANFEMLAFLRANKAMRDVTSVLGKLS</sequence>
<evidence type="ECO:0008006" key="5">
    <source>
        <dbReference type="Google" id="ProtNLM"/>
    </source>
</evidence>
<dbReference type="EMBL" id="QXFT01000519">
    <property type="protein sequence ID" value="KAE9341734.1"/>
    <property type="molecule type" value="Genomic_DNA"/>
</dbReference>
<evidence type="ECO:0000313" key="2">
    <source>
        <dbReference type="EMBL" id="KAE9341734.1"/>
    </source>
</evidence>
<evidence type="ECO:0000313" key="3">
    <source>
        <dbReference type="Proteomes" id="UP000434957"/>
    </source>
</evidence>
<dbReference type="Proteomes" id="UP000435112">
    <property type="component" value="Unassembled WGS sequence"/>
</dbReference>
<keyword evidence="3" id="KW-1185">Reference proteome</keyword>
<dbReference type="InterPro" id="IPR012337">
    <property type="entry name" value="RNaseH-like_sf"/>
</dbReference>
<proteinExistence type="predicted"/>
<protein>
    <recommendedName>
        <fullName evidence="5">HAT C-terminal dimerisation domain-containing protein</fullName>
    </recommendedName>
</protein>
<organism evidence="2 3">
    <name type="scientific">Phytophthora rubi</name>
    <dbReference type="NCBI Taxonomy" id="129364"/>
    <lineage>
        <taxon>Eukaryota</taxon>
        <taxon>Sar</taxon>
        <taxon>Stramenopiles</taxon>
        <taxon>Oomycota</taxon>
        <taxon>Peronosporomycetes</taxon>
        <taxon>Peronosporales</taxon>
        <taxon>Peronosporaceae</taxon>
        <taxon>Phytophthora</taxon>
    </lineage>
</organism>
<dbReference type="AlphaFoldDB" id="A0A6A4FF74"/>
<dbReference type="Proteomes" id="UP000434957">
    <property type="component" value="Unassembled WGS sequence"/>
</dbReference>
<dbReference type="SUPFAM" id="SSF53098">
    <property type="entry name" value="Ribonuclease H-like"/>
    <property type="match status" value="1"/>
</dbReference>
<name>A0A6A4FF74_9STRA</name>
<dbReference type="PANTHER" id="PTHR40866:SF1">
    <property type="entry name" value="BED-TYPE DOMAIN-CONTAINING PROTEIN"/>
    <property type="match status" value="1"/>
</dbReference>